<dbReference type="OrthoDB" id="5562330at2"/>
<dbReference type="SUPFAM" id="SSF53474">
    <property type="entry name" value="alpha/beta-Hydrolases"/>
    <property type="match status" value="1"/>
</dbReference>
<dbReference type="PANTHER" id="PTHR45856">
    <property type="entry name" value="ALPHA/BETA-HYDROLASES SUPERFAMILY PROTEIN"/>
    <property type="match status" value="1"/>
</dbReference>
<dbReference type="Gene3D" id="3.40.50.1820">
    <property type="entry name" value="alpha/beta hydrolase"/>
    <property type="match status" value="1"/>
</dbReference>
<protein>
    <recommendedName>
        <fullName evidence="1">Fungal lipase-type domain-containing protein</fullName>
    </recommendedName>
</protein>
<dbReference type="CDD" id="cd00519">
    <property type="entry name" value="Lipase_3"/>
    <property type="match status" value="1"/>
</dbReference>
<accession>A0A423H979</accession>
<comment type="caution">
    <text evidence="2">The sequence shown here is derived from an EMBL/GenBank/DDBJ whole genome shotgun (WGS) entry which is preliminary data.</text>
</comment>
<evidence type="ECO:0000313" key="2">
    <source>
        <dbReference type="EMBL" id="RON09730.1"/>
    </source>
</evidence>
<dbReference type="AlphaFoldDB" id="A0A423H979"/>
<gene>
    <name evidence="2" type="ORF">BK659_07325</name>
</gene>
<proteinExistence type="predicted"/>
<dbReference type="InterPro" id="IPR002921">
    <property type="entry name" value="Fungal_lipase-type"/>
</dbReference>
<dbReference type="Pfam" id="PF01764">
    <property type="entry name" value="Lipase_3"/>
    <property type="match status" value="1"/>
</dbReference>
<dbReference type="InterPro" id="IPR051218">
    <property type="entry name" value="Sec_MonoDiacylglyc_Lipase"/>
</dbReference>
<dbReference type="PANTHER" id="PTHR45856:SF24">
    <property type="entry name" value="FUNGAL LIPASE-LIKE DOMAIN-CONTAINING PROTEIN"/>
    <property type="match status" value="1"/>
</dbReference>
<evidence type="ECO:0000313" key="3">
    <source>
        <dbReference type="Proteomes" id="UP000286071"/>
    </source>
</evidence>
<evidence type="ECO:0000259" key="1">
    <source>
        <dbReference type="Pfam" id="PF01764"/>
    </source>
</evidence>
<dbReference type="InterPro" id="IPR029058">
    <property type="entry name" value="AB_hydrolase_fold"/>
</dbReference>
<reference evidence="2 3" key="1">
    <citation type="submission" date="2016-10" db="EMBL/GenBank/DDBJ databases">
        <title>Comparative genome analysis of multiple Pseudomonas spp. focuses on biocontrol and plant growth promoting traits.</title>
        <authorList>
            <person name="Tao X.-Y."/>
            <person name="Taylor C.G."/>
        </authorList>
    </citation>
    <scope>NUCLEOTIDE SEQUENCE [LARGE SCALE GENOMIC DNA]</scope>
    <source>
        <strain evidence="2 3">48H11</strain>
    </source>
</reference>
<dbReference type="EMBL" id="MOBJ01000006">
    <property type="protein sequence ID" value="RON09730.1"/>
    <property type="molecule type" value="Genomic_DNA"/>
</dbReference>
<organism evidence="2 3">
    <name type="scientific">Pseudomonas brassicacearum</name>
    <dbReference type="NCBI Taxonomy" id="930166"/>
    <lineage>
        <taxon>Bacteria</taxon>
        <taxon>Pseudomonadati</taxon>
        <taxon>Pseudomonadota</taxon>
        <taxon>Gammaproteobacteria</taxon>
        <taxon>Pseudomonadales</taxon>
        <taxon>Pseudomonadaceae</taxon>
        <taxon>Pseudomonas</taxon>
    </lineage>
</organism>
<name>A0A423H979_9PSED</name>
<dbReference type="RefSeq" id="WP_123424477.1">
    <property type="nucleotide sequence ID" value="NZ_MOBJ01000006.1"/>
</dbReference>
<feature type="domain" description="Fungal lipase-type" evidence="1">
    <location>
        <begin position="92"/>
        <end position="216"/>
    </location>
</feature>
<dbReference type="Proteomes" id="UP000286071">
    <property type="component" value="Unassembled WGS sequence"/>
</dbReference>
<dbReference type="GO" id="GO:0006629">
    <property type="term" value="P:lipid metabolic process"/>
    <property type="evidence" value="ECO:0007669"/>
    <property type="project" value="InterPro"/>
</dbReference>
<sequence>MTLPYDPGRRALYKPEERASIFTSPAVDDLQLCTEASRLAYVRFEQSTAESARLSDTLALAGFSHGLEHFVDVPTDGAGFGVMNDPNGSALLVFRGTQPDHLLDLVTNIQFLLERWDLCSGRGHVHHGFKMTALGLWEPVSTWLAGPARARSRLIICGHSLGAAIATLLAKPANADLLVTLGSPKVGDTTFVASLTELQSIRIVDCCDLVTTVPPDFLGYQHAGQLHYIDFNGLVHPTPGQPFMDQDQQLGEQYYNAHYKTPPGNGNVMNRRLADHAPFNYVRAFW</sequence>